<evidence type="ECO:0000256" key="2">
    <source>
        <dbReference type="ARBA" id="ARBA00005051"/>
    </source>
</evidence>
<evidence type="ECO:0000256" key="7">
    <source>
        <dbReference type="ARBA" id="ARBA00022840"/>
    </source>
</evidence>
<reference evidence="10 11" key="1">
    <citation type="submission" date="2019-06" db="EMBL/GenBank/DDBJ databases">
        <title>Sequencing the genomes of 1000 actinobacteria strains.</title>
        <authorList>
            <person name="Klenk H.-P."/>
        </authorList>
    </citation>
    <scope>NUCLEOTIDE SEQUENCE [LARGE SCALE GENOMIC DNA]</scope>
    <source>
        <strain evidence="10 11">DSM 26477</strain>
    </source>
</reference>
<evidence type="ECO:0000313" key="10">
    <source>
        <dbReference type="EMBL" id="TQL41983.1"/>
    </source>
</evidence>
<evidence type="ECO:0000313" key="11">
    <source>
        <dbReference type="Proteomes" id="UP000317998"/>
    </source>
</evidence>
<dbReference type="SUPFAM" id="SSF55083">
    <property type="entry name" value="6-hydroxymethyl-7,8-dihydropterin pyrophosphokinase, HPPK"/>
    <property type="match status" value="1"/>
</dbReference>
<dbReference type="GO" id="GO:0046654">
    <property type="term" value="P:tetrahydrofolate biosynthetic process"/>
    <property type="evidence" value="ECO:0007669"/>
    <property type="project" value="UniProtKB-UniPathway"/>
</dbReference>
<feature type="domain" description="7,8-dihydro-6-hydroxymethylpterin-pyrophosphokinase" evidence="9">
    <location>
        <begin position="8"/>
        <end position="140"/>
    </location>
</feature>
<evidence type="ECO:0000256" key="4">
    <source>
        <dbReference type="ARBA" id="ARBA00022679"/>
    </source>
</evidence>
<dbReference type="AlphaFoldDB" id="A0A542Y1U3"/>
<dbReference type="PANTHER" id="PTHR43071:SF1">
    <property type="entry name" value="2-AMINO-4-HYDROXY-6-HYDROXYMETHYLDIHYDROPTERIDINE PYROPHOSPHOKINASE"/>
    <property type="match status" value="1"/>
</dbReference>
<dbReference type="NCBIfam" id="TIGR01498">
    <property type="entry name" value="folK"/>
    <property type="match status" value="1"/>
</dbReference>
<organism evidence="10 11">
    <name type="scientific">Homoserinimonas aerilata</name>
    <dbReference type="NCBI Taxonomy" id="1162970"/>
    <lineage>
        <taxon>Bacteria</taxon>
        <taxon>Bacillati</taxon>
        <taxon>Actinomycetota</taxon>
        <taxon>Actinomycetes</taxon>
        <taxon>Micrococcales</taxon>
        <taxon>Microbacteriaceae</taxon>
        <taxon>Homoserinimonas</taxon>
    </lineage>
</organism>
<dbReference type="InterPro" id="IPR000550">
    <property type="entry name" value="Hppk"/>
</dbReference>
<protein>
    <recommendedName>
        <fullName evidence="3">2-amino-4-hydroxy-6-hydroxymethyldihydropteridine diphosphokinase</fullName>
        <ecNumber evidence="3">2.7.6.3</ecNumber>
    </recommendedName>
</protein>
<gene>
    <name evidence="10" type="ORF">FB562_2570</name>
</gene>
<comment type="pathway">
    <text evidence="2">Cofactor biosynthesis; tetrahydrofolate biosynthesis; 2-amino-4-hydroxy-6-hydroxymethyl-7,8-dihydropteridine diphosphate from 7,8-dihydroneopterin triphosphate: step 4/4.</text>
</comment>
<proteinExistence type="predicted"/>
<sequence>MTAAHGAVIALGSNLGEREATLRSAVRRIGEIDGVTLVAASAIVESPALKPQGVDRDAPAYLNAVVVVRSALGPLELLGALNGIEAEHGRTREEHWGDRTLDLDLIDVDGMTMATERLTLPHPRAAERAFVLEPWLRLQPDAVLTGRGSVAELRAAATDEVLPYAAAPLLPAELPKQGAAS</sequence>
<keyword evidence="11" id="KW-1185">Reference proteome</keyword>
<keyword evidence="5" id="KW-0547">Nucleotide-binding</keyword>
<dbReference type="InterPro" id="IPR035907">
    <property type="entry name" value="Hppk_sf"/>
</dbReference>
<dbReference type="Pfam" id="PF01288">
    <property type="entry name" value="HPPK"/>
    <property type="match status" value="1"/>
</dbReference>
<dbReference type="EMBL" id="VFOM01000004">
    <property type="protein sequence ID" value="TQL41983.1"/>
    <property type="molecule type" value="Genomic_DNA"/>
</dbReference>
<evidence type="ECO:0000256" key="3">
    <source>
        <dbReference type="ARBA" id="ARBA00013253"/>
    </source>
</evidence>
<name>A0A542Y1U3_9MICO</name>
<dbReference type="CDD" id="cd00483">
    <property type="entry name" value="HPPK"/>
    <property type="match status" value="1"/>
</dbReference>
<evidence type="ECO:0000256" key="1">
    <source>
        <dbReference type="ARBA" id="ARBA00000198"/>
    </source>
</evidence>
<dbReference type="Proteomes" id="UP000317998">
    <property type="component" value="Unassembled WGS sequence"/>
</dbReference>
<dbReference type="GO" id="GO:0003848">
    <property type="term" value="F:2-amino-4-hydroxy-6-hydroxymethyldihydropteridine diphosphokinase activity"/>
    <property type="evidence" value="ECO:0007669"/>
    <property type="project" value="UniProtKB-EC"/>
</dbReference>
<dbReference type="EC" id="2.7.6.3" evidence="3"/>
<dbReference type="Gene3D" id="3.30.70.560">
    <property type="entry name" value="7,8-Dihydro-6-hydroxymethylpterin-pyrophosphokinase HPPK"/>
    <property type="match status" value="1"/>
</dbReference>
<keyword evidence="4" id="KW-0808">Transferase</keyword>
<evidence type="ECO:0000256" key="5">
    <source>
        <dbReference type="ARBA" id="ARBA00022741"/>
    </source>
</evidence>
<keyword evidence="6 10" id="KW-0418">Kinase</keyword>
<evidence type="ECO:0000259" key="9">
    <source>
        <dbReference type="Pfam" id="PF01288"/>
    </source>
</evidence>
<evidence type="ECO:0000256" key="6">
    <source>
        <dbReference type="ARBA" id="ARBA00022777"/>
    </source>
</evidence>
<dbReference type="OrthoDB" id="9808041at2"/>
<dbReference type="GO" id="GO:0016301">
    <property type="term" value="F:kinase activity"/>
    <property type="evidence" value="ECO:0007669"/>
    <property type="project" value="UniProtKB-KW"/>
</dbReference>
<dbReference type="GO" id="GO:0005524">
    <property type="term" value="F:ATP binding"/>
    <property type="evidence" value="ECO:0007669"/>
    <property type="project" value="UniProtKB-KW"/>
</dbReference>
<accession>A0A542Y1U3</accession>
<dbReference type="RefSeq" id="WP_141881675.1">
    <property type="nucleotide sequence ID" value="NZ_VFOM01000004.1"/>
</dbReference>
<dbReference type="PANTHER" id="PTHR43071">
    <property type="entry name" value="2-AMINO-4-HYDROXY-6-HYDROXYMETHYLDIHYDROPTERIDINE PYROPHOSPHOKINASE"/>
    <property type="match status" value="1"/>
</dbReference>
<comment type="caution">
    <text evidence="10">The sequence shown here is derived from an EMBL/GenBank/DDBJ whole genome shotgun (WGS) entry which is preliminary data.</text>
</comment>
<keyword evidence="8" id="KW-0289">Folate biosynthesis</keyword>
<dbReference type="GO" id="GO:0046656">
    <property type="term" value="P:folic acid biosynthetic process"/>
    <property type="evidence" value="ECO:0007669"/>
    <property type="project" value="UniProtKB-KW"/>
</dbReference>
<keyword evidence="7" id="KW-0067">ATP-binding</keyword>
<dbReference type="UniPathway" id="UPA00077">
    <property type="reaction ID" value="UER00155"/>
</dbReference>
<comment type="catalytic activity">
    <reaction evidence="1">
        <text>6-hydroxymethyl-7,8-dihydropterin + ATP = (7,8-dihydropterin-6-yl)methyl diphosphate + AMP + H(+)</text>
        <dbReference type="Rhea" id="RHEA:11412"/>
        <dbReference type="ChEBI" id="CHEBI:15378"/>
        <dbReference type="ChEBI" id="CHEBI:30616"/>
        <dbReference type="ChEBI" id="CHEBI:44841"/>
        <dbReference type="ChEBI" id="CHEBI:72950"/>
        <dbReference type="ChEBI" id="CHEBI:456215"/>
        <dbReference type="EC" id="2.7.6.3"/>
    </reaction>
</comment>
<evidence type="ECO:0000256" key="8">
    <source>
        <dbReference type="ARBA" id="ARBA00022909"/>
    </source>
</evidence>